<name>A0A366HLK5_9BACT</name>
<feature type="domain" description="DUF1595" evidence="7">
    <location>
        <begin position="475"/>
        <end position="533"/>
    </location>
</feature>
<feature type="domain" description="DUF1585" evidence="3">
    <location>
        <begin position="811"/>
        <end position="885"/>
    </location>
</feature>
<evidence type="ECO:0000259" key="4">
    <source>
        <dbReference type="Pfam" id="PF07626"/>
    </source>
</evidence>
<dbReference type="InterPro" id="IPR013042">
    <property type="entry name" value="DUF1592"/>
</dbReference>
<keyword evidence="2" id="KW-0732">Signal</keyword>
<keyword evidence="9" id="KW-1185">Reference proteome</keyword>
<reference evidence="8 9" key="1">
    <citation type="submission" date="2018-06" db="EMBL/GenBank/DDBJ databases">
        <title>Genomic Encyclopedia of Type Strains, Phase IV (KMG-IV): sequencing the most valuable type-strain genomes for metagenomic binning, comparative biology and taxonomic classification.</title>
        <authorList>
            <person name="Goeker M."/>
        </authorList>
    </citation>
    <scope>NUCLEOTIDE SEQUENCE [LARGE SCALE GENOMIC DNA]</scope>
    <source>
        <strain evidence="8 9">DSM 25532</strain>
    </source>
</reference>
<dbReference type="InterPro" id="IPR011478">
    <property type="entry name" value="DUF1585"/>
</dbReference>
<evidence type="ECO:0000259" key="3">
    <source>
        <dbReference type="Pfam" id="PF07624"/>
    </source>
</evidence>
<organism evidence="8 9">
    <name type="scientific">Roseimicrobium gellanilyticum</name>
    <dbReference type="NCBI Taxonomy" id="748857"/>
    <lineage>
        <taxon>Bacteria</taxon>
        <taxon>Pseudomonadati</taxon>
        <taxon>Verrucomicrobiota</taxon>
        <taxon>Verrucomicrobiia</taxon>
        <taxon>Verrucomicrobiales</taxon>
        <taxon>Verrucomicrobiaceae</taxon>
        <taxon>Roseimicrobium</taxon>
    </lineage>
</organism>
<dbReference type="InterPro" id="IPR013043">
    <property type="entry name" value="DUF1595"/>
</dbReference>
<evidence type="ECO:0000259" key="5">
    <source>
        <dbReference type="Pfam" id="PF07627"/>
    </source>
</evidence>
<feature type="region of interest" description="Disordered" evidence="1">
    <location>
        <begin position="22"/>
        <end position="82"/>
    </location>
</feature>
<dbReference type="Proteomes" id="UP000253426">
    <property type="component" value="Unassembled WGS sequence"/>
</dbReference>
<feature type="domain" description="DUF1587" evidence="4">
    <location>
        <begin position="181"/>
        <end position="247"/>
    </location>
</feature>
<accession>A0A366HLK5</accession>
<feature type="compositionally biased region" description="Low complexity" evidence="1">
    <location>
        <begin position="59"/>
        <end position="71"/>
    </location>
</feature>
<dbReference type="InterPro" id="IPR013039">
    <property type="entry name" value="DUF1588"/>
</dbReference>
<dbReference type="EMBL" id="QNRR01000005">
    <property type="protein sequence ID" value="RBP43818.1"/>
    <property type="molecule type" value="Genomic_DNA"/>
</dbReference>
<feature type="chain" id="PRO_5017008407" evidence="2">
    <location>
        <begin position="24"/>
        <end position="888"/>
    </location>
</feature>
<proteinExistence type="predicted"/>
<dbReference type="Pfam" id="PF07631">
    <property type="entry name" value="PSD4"/>
    <property type="match status" value="1"/>
</dbReference>
<evidence type="ECO:0000313" key="9">
    <source>
        <dbReference type="Proteomes" id="UP000253426"/>
    </source>
</evidence>
<gene>
    <name evidence="8" type="ORF">DES53_105217</name>
</gene>
<dbReference type="Pfam" id="PF07637">
    <property type="entry name" value="PSD5"/>
    <property type="match status" value="1"/>
</dbReference>
<feature type="compositionally biased region" description="Low complexity" evidence="1">
    <location>
        <begin position="38"/>
        <end position="51"/>
    </location>
</feature>
<comment type="caution">
    <text evidence="8">The sequence shown here is derived from an EMBL/GenBank/DDBJ whole genome shotgun (WGS) entry which is preliminary data.</text>
</comment>
<evidence type="ECO:0000259" key="7">
    <source>
        <dbReference type="Pfam" id="PF07637"/>
    </source>
</evidence>
<sequence>MRVLHHLCIIAGVSAMSFCGASAQGDAKPPASSPEPQPKIQAKPEAAAAAPAPAPKPAAPLQTPTATAPTPAAAPAPKPHVALPAPQEVNHFLGKYCLECHDSGMQKGDREFETFSLPLKSVADLISAKDIIDQITLKEMPPKKADQPSDEERLAVLRALREGVVAARTKLDSSGSRTVMRRLSSREYENTLATLFGRRVDTLGLTADFPKEKTSQHIDTIGKTLVTSGFLVDQYFQAANRLVETRIGKPVTEPQQWRFNGHFVQYEELQGSHKDAFNFGFLNLYEQPNTDTRQGGYGHIEDFLNGVPVSGMYDIEVEAQAKHRDTHYDPAIFGIDFSEPFILGIVPGDVTKGHIHYPQAIEPVLATKTVPDDKPTRLYFRVWLEAGQTPRFIFPNGPYESRASVISINQKYKDEFKEKIPTSLVGRAHILREGKLPHIRISEVKVKGPVKEKAGSVEEAAVFGSEGFKEDRAVEQLFAFAEKAYRRPLTDSDRQPLRGLYEKRVGEKAAPRQAALDVVKLILCSPSFLYLSEITDESSKALNPYDLASRLSFALWAAPPDRALLDAAKSGQLTQDEELKKQIQRMLSDEKSTGFVNGFLDSWLSLRDLGSQPPPRETNRAYYAEDLPASMKTEVSLFFRDLLKNNGSASQFISSDYTFVDKKLAKLYDLPEAKTLRLADGFRKVSLQGNKRRGGLMGMAGILTVSANGVETSPVTRGVWVSENILGIHPPPPPDEVPAIEPDVSGATTIRERLAKHSTDKTCAECHHKIDPLGFSLEAYDPIGHWRSTYPKPKKKDAVAPPIDTTGEFPSGETYTDVTGFKKILQETREDLFIRHLIGEILAYSTGRLMESTDDFVIQDIHEKAKKQGLGLRTILVECLTSETFRSR</sequence>
<evidence type="ECO:0000256" key="2">
    <source>
        <dbReference type="SAM" id="SignalP"/>
    </source>
</evidence>
<feature type="domain" description="DUF1592" evidence="6">
    <location>
        <begin position="542"/>
        <end position="670"/>
    </location>
</feature>
<feature type="signal peptide" evidence="2">
    <location>
        <begin position="1"/>
        <end position="23"/>
    </location>
</feature>
<dbReference type="Pfam" id="PF07626">
    <property type="entry name" value="PSD3"/>
    <property type="match status" value="1"/>
</dbReference>
<dbReference type="Pfam" id="PF07624">
    <property type="entry name" value="PSD2"/>
    <property type="match status" value="1"/>
</dbReference>
<evidence type="ECO:0000313" key="8">
    <source>
        <dbReference type="EMBL" id="RBP43818.1"/>
    </source>
</evidence>
<evidence type="ECO:0000256" key="1">
    <source>
        <dbReference type="SAM" id="MobiDB-lite"/>
    </source>
</evidence>
<feature type="domain" description="DUF1588" evidence="5">
    <location>
        <begin position="693"/>
        <end position="789"/>
    </location>
</feature>
<protein>
    <submittedName>
        <fullName evidence="8">Uncharacterized protein DUF1585</fullName>
    </submittedName>
</protein>
<dbReference type="InterPro" id="IPR013036">
    <property type="entry name" value="DUF1587"/>
</dbReference>
<evidence type="ECO:0000259" key="6">
    <source>
        <dbReference type="Pfam" id="PF07631"/>
    </source>
</evidence>
<dbReference type="AlphaFoldDB" id="A0A366HLK5"/>
<dbReference type="Pfam" id="PF07627">
    <property type="entry name" value="PSCyt3"/>
    <property type="match status" value="1"/>
</dbReference>